<keyword evidence="6" id="KW-1185">Reference proteome</keyword>
<dbReference type="PROSITE" id="PS50949">
    <property type="entry name" value="HTH_GNTR"/>
    <property type="match status" value="1"/>
</dbReference>
<evidence type="ECO:0000313" key="5">
    <source>
        <dbReference type="EMBL" id="NIH52482.1"/>
    </source>
</evidence>
<reference evidence="5 6" key="1">
    <citation type="submission" date="2020-02" db="EMBL/GenBank/DDBJ databases">
        <title>Sequencing the genomes of 1000 actinobacteria strains.</title>
        <authorList>
            <person name="Klenk H.-P."/>
        </authorList>
    </citation>
    <scope>NUCLEOTIDE SEQUENCE [LARGE SCALE GENOMIC DNA]</scope>
    <source>
        <strain evidence="5 6">DSM 27960</strain>
    </source>
</reference>
<evidence type="ECO:0000256" key="1">
    <source>
        <dbReference type="ARBA" id="ARBA00023015"/>
    </source>
</evidence>
<dbReference type="Proteomes" id="UP000541033">
    <property type="component" value="Unassembled WGS sequence"/>
</dbReference>
<dbReference type="SUPFAM" id="SSF46785">
    <property type="entry name" value="Winged helix' DNA-binding domain"/>
    <property type="match status" value="1"/>
</dbReference>
<name>A0A7X5QZ14_9MICO</name>
<dbReference type="GO" id="GO:0003700">
    <property type="term" value="F:DNA-binding transcription factor activity"/>
    <property type="evidence" value="ECO:0007669"/>
    <property type="project" value="InterPro"/>
</dbReference>
<dbReference type="Pfam" id="PF00392">
    <property type="entry name" value="GntR"/>
    <property type="match status" value="1"/>
</dbReference>
<dbReference type="Pfam" id="PF07702">
    <property type="entry name" value="UTRA"/>
    <property type="match status" value="1"/>
</dbReference>
<protein>
    <submittedName>
        <fullName evidence="5">GntR family transcriptional regulator</fullName>
    </submittedName>
</protein>
<keyword evidence="2" id="KW-0238">DNA-binding</keyword>
<sequence>MSTNLVSGDEPSRRVTPSKTVLRAQNTILEMIQRGIFPPGAKLPGERDLAETVGVSRGVLRKALALLEESGHLDSSAWRGWFVHTDHVSEPKSLRSFTELAQAKGLRATAEVVSKVVRPSTMLEAEALAISPAAPVIHTTRIRGFDSTPICVDVSIIPESRAPELAEADLTDASLYRSLEQLSGVRVVRSDYAVHAEAVTRDVAAQLNLDEGDPVLIGEETAFDLADRPVILGRVTYRGDAYRFEASLFREA</sequence>
<dbReference type="SMART" id="SM00345">
    <property type="entry name" value="HTH_GNTR"/>
    <property type="match status" value="1"/>
</dbReference>
<dbReference type="InterPro" id="IPR050679">
    <property type="entry name" value="Bact_HTH_transcr_reg"/>
</dbReference>
<evidence type="ECO:0000256" key="3">
    <source>
        <dbReference type="ARBA" id="ARBA00023163"/>
    </source>
</evidence>
<dbReference type="CDD" id="cd07377">
    <property type="entry name" value="WHTH_GntR"/>
    <property type="match status" value="1"/>
</dbReference>
<dbReference type="GO" id="GO:0003677">
    <property type="term" value="F:DNA binding"/>
    <property type="evidence" value="ECO:0007669"/>
    <property type="project" value="UniProtKB-KW"/>
</dbReference>
<feature type="domain" description="HTH gntR-type" evidence="4">
    <location>
        <begin position="18"/>
        <end position="86"/>
    </location>
</feature>
<evidence type="ECO:0000259" key="4">
    <source>
        <dbReference type="PROSITE" id="PS50949"/>
    </source>
</evidence>
<evidence type="ECO:0000313" key="6">
    <source>
        <dbReference type="Proteomes" id="UP000541033"/>
    </source>
</evidence>
<dbReference type="InterPro" id="IPR036388">
    <property type="entry name" value="WH-like_DNA-bd_sf"/>
</dbReference>
<dbReference type="SUPFAM" id="SSF64288">
    <property type="entry name" value="Chorismate lyase-like"/>
    <property type="match status" value="1"/>
</dbReference>
<evidence type="ECO:0000256" key="2">
    <source>
        <dbReference type="ARBA" id="ARBA00023125"/>
    </source>
</evidence>
<keyword evidence="3" id="KW-0804">Transcription</keyword>
<dbReference type="PRINTS" id="PR00035">
    <property type="entry name" value="HTHGNTR"/>
</dbReference>
<dbReference type="RefSeq" id="WP_167147100.1">
    <property type="nucleotide sequence ID" value="NZ_JAAMOX010000001.1"/>
</dbReference>
<dbReference type="Gene3D" id="3.40.1410.10">
    <property type="entry name" value="Chorismate lyase-like"/>
    <property type="match status" value="1"/>
</dbReference>
<dbReference type="SMART" id="SM00866">
    <property type="entry name" value="UTRA"/>
    <property type="match status" value="1"/>
</dbReference>
<organism evidence="5 6">
    <name type="scientific">Lysinibacter cavernae</name>
    <dbReference type="NCBI Taxonomy" id="1640652"/>
    <lineage>
        <taxon>Bacteria</taxon>
        <taxon>Bacillati</taxon>
        <taxon>Actinomycetota</taxon>
        <taxon>Actinomycetes</taxon>
        <taxon>Micrococcales</taxon>
        <taxon>Microbacteriaceae</taxon>
        <taxon>Lysinibacter</taxon>
    </lineage>
</organism>
<comment type="caution">
    <text evidence="5">The sequence shown here is derived from an EMBL/GenBank/DDBJ whole genome shotgun (WGS) entry which is preliminary data.</text>
</comment>
<dbReference type="InterPro" id="IPR000524">
    <property type="entry name" value="Tscrpt_reg_HTH_GntR"/>
</dbReference>
<dbReference type="PANTHER" id="PTHR44846">
    <property type="entry name" value="MANNOSYL-D-GLYCERATE TRANSPORT/METABOLISM SYSTEM REPRESSOR MNGR-RELATED"/>
    <property type="match status" value="1"/>
</dbReference>
<dbReference type="InterPro" id="IPR011663">
    <property type="entry name" value="UTRA"/>
</dbReference>
<proteinExistence type="predicted"/>
<dbReference type="Gene3D" id="1.10.10.10">
    <property type="entry name" value="Winged helix-like DNA-binding domain superfamily/Winged helix DNA-binding domain"/>
    <property type="match status" value="1"/>
</dbReference>
<accession>A0A7X5QZ14</accession>
<gene>
    <name evidence="5" type="ORF">FHX76_000350</name>
</gene>
<dbReference type="InterPro" id="IPR036390">
    <property type="entry name" value="WH_DNA-bd_sf"/>
</dbReference>
<dbReference type="AlphaFoldDB" id="A0A7X5QZ14"/>
<dbReference type="InterPro" id="IPR028978">
    <property type="entry name" value="Chorismate_lyase_/UTRA_dom_sf"/>
</dbReference>
<keyword evidence="1" id="KW-0805">Transcription regulation</keyword>
<dbReference type="EMBL" id="JAAMOX010000001">
    <property type="protein sequence ID" value="NIH52482.1"/>
    <property type="molecule type" value="Genomic_DNA"/>
</dbReference>
<dbReference type="PANTHER" id="PTHR44846:SF16">
    <property type="entry name" value="TRANSCRIPTIONAL REGULATOR PHNF-RELATED"/>
    <property type="match status" value="1"/>
</dbReference>